<keyword evidence="3" id="KW-0804">Transcription</keyword>
<dbReference type="Proteomes" id="UP000000374">
    <property type="component" value="Chromosome"/>
</dbReference>
<dbReference type="Gene3D" id="1.10.10.10">
    <property type="entry name" value="Winged helix-like DNA-binding domain superfamily/Winged helix DNA-binding domain"/>
    <property type="match status" value="1"/>
</dbReference>
<dbReference type="STRING" id="391735.Veis_4320"/>
<organism evidence="5 6">
    <name type="scientific">Verminephrobacter eiseniae (strain EF01-2)</name>
    <dbReference type="NCBI Taxonomy" id="391735"/>
    <lineage>
        <taxon>Bacteria</taxon>
        <taxon>Pseudomonadati</taxon>
        <taxon>Pseudomonadota</taxon>
        <taxon>Betaproteobacteria</taxon>
        <taxon>Burkholderiales</taxon>
        <taxon>Comamonadaceae</taxon>
        <taxon>Verminephrobacter</taxon>
    </lineage>
</organism>
<dbReference type="InterPro" id="IPR036388">
    <property type="entry name" value="WH-like_DNA-bd_sf"/>
</dbReference>
<feature type="domain" description="HTH gntR-type" evidence="4">
    <location>
        <begin position="2"/>
        <end position="69"/>
    </location>
</feature>
<name>A1WQW6_VEREI</name>
<dbReference type="SMART" id="SM00345">
    <property type="entry name" value="HTH_GNTR"/>
    <property type="match status" value="1"/>
</dbReference>
<proteinExistence type="predicted"/>
<dbReference type="RefSeq" id="WP_011812009.1">
    <property type="nucleotide sequence ID" value="NC_008786.1"/>
</dbReference>
<keyword evidence="1" id="KW-0805">Transcription regulation</keyword>
<dbReference type="SUPFAM" id="SSF48008">
    <property type="entry name" value="GntR ligand-binding domain-like"/>
    <property type="match status" value="1"/>
</dbReference>
<dbReference type="GeneID" id="76462638"/>
<dbReference type="PROSITE" id="PS50949">
    <property type="entry name" value="HTH_GNTR"/>
    <property type="match status" value="1"/>
</dbReference>
<evidence type="ECO:0000256" key="2">
    <source>
        <dbReference type="ARBA" id="ARBA00023125"/>
    </source>
</evidence>
<dbReference type="InterPro" id="IPR008920">
    <property type="entry name" value="TF_FadR/GntR_C"/>
</dbReference>
<evidence type="ECO:0000256" key="1">
    <source>
        <dbReference type="ARBA" id="ARBA00023015"/>
    </source>
</evidence>
<evidence type="ECO:0000313" key="5">
    <source>
        <dbReference type="EMBL" id="ABM60023.1"/>
    </source>
</evidence>
<dbReference type="GO" id="GO:0003677">
    <property type="term" value="F:DNA binding"/>
    <property type="evidence" value="ECO:0007669"/>
    <property type="project" value="UniProtKB-KW"/>
</dbReference>
<dbReference type="GO" id="GO:0003700">
    <property type="term" value="F:DNA-binding transcription factor activity"/>
    <property type="evidence" value="ECO:0007669"/>
    <property type="project" value="InterPro"/>
</dbReference>
<protein>
    <submittedName>
        <fullName evidence="5">Transcriptional regulator, GntR family</fullName>
    </submittedName>
</protein>
<dbReference type="eggNOG" id="COG1802">
    <property type="taxonomic scope" value="Bacteria"/>
</dbReference>
<dbReference type="Pfam" id="PF00392">
    <property type="entry name" value="GntR"/>
    <property type="match status" value="1"/>
</dbReference>
<evidence type="ECO:0000259" key="4">
    <source>
        <dbReference type="PROSITE" id="PS50949"/>
    </source>
</evidence>
<dbReference type="HOGENOM" id="CLU_017584_5_0_4"/>
<sequence>MKDNEQAIYDTLSRALLAGMLTPGAPLREPALAKVFGISRERIRKILQRLGTNRLIELVPNRGAFVASPAQEQAHGIYEARRILEGGIVGHLAASPGADTVERLREHMDRESAALKSGDRAESVRLSMQFHMILAEATGNFFIVRQVQELVSRTSMLVAVYEAANASQCACEEHRDIFTALVGGDGAGAARAMRAHLSLIETRLRPGVMAPARDAVELLAQLWTASSHTAHTGTPDARHANSVGRGA</sequence>
<dbReference type="EMBL" id="CP000542">
    <property type="protein sequence ID" value="ABM60023.1"/>
    <property type="molecule type" value="Genomic_DNA"/>
</dbReference>
<dbReference type="InterPro" id="IPR000524">
    <property type="entry name" value="Tscrpt_reg_HTH_GntR"/>
</dbReference>
<dbReference type="Gene3D" id="1.20.120.530">
    <property type="entry name" value="GntR ligand-binding domain-like"/>
    <property type="match status" value="1"/>
</dbReference>
<accession>A1WQW6</accession>
<gene>
    <name evidence="5" type="ordered locus">Veis_4320</name>
</gene>
<dbReference type="PANTHER" id="PTHR43537:SF53">
    <property type="entry name" value="HTH-TYPE TRANSCRIPTIONAL REPRESSOR NANR"/>
    <property type="match status" value="1"/>
</dbReference>
<dbReference type="Pfam" id="PF07729">
    <property type="entry name" value="FCD"/>
    <property type="match status" value="1"/>
</dbReference>
<evidence type="ECO:0000313" key="6">
    <source>
        <dbReference type="Proteomes" id="UP000000374"/>
    </source>
</evidence>
<dbReference type="KEGG" id="vei:Veis_4320"/>
<dbReference type="InterPro" id="IPR011711">
    <property type="entry name" value="GntR_C"/>
</dbReference>
<dbReference type="SUPFAM" id="SSF46785">
    <property type="entry name" value="Winged helix' DNA-binding domain"/>
    <property type="match status" value="1"/>
</dbReference>
<evidence type="ECO:0000256" key="3">
    <source>
        <dbReference type="ARBA" id="ARBA00023163"/>
    </source>
</evidence>
<dbReference type="PANTHER" id="PTHR43537">
    <property type="entry name" value="TRANSCRIPTIONAL REGULATOR, GNTR FAMILY"/>
    <property type="match status" value="1"/>
</dbReference>
<keyword evidence="6" id="KW-1185">Reference proteome</keyword>
<dbReference type="AlphaFoldDB" id="A1WQW6"/>
<reference evidence="6" key="1">
    <citation type="submission" date="2006-12" db="EMBL/GenBank/DDBJ databases">
        <title>Complete sequence of chromosome 1 of Verminephrobacter eiseniae EF01-2.</title>
        <authorList>
            <person name="Copeland A."/>
            <person name="Lucas S."/>
            <person name="Lapidus A."/>
            <person name="Barry K."/>
            <person name="Detter J.C."/>
            <person name="Glavina del Rio T."/>
            <person name="Dalin E."/>
            <person name="Tice H."/>
            <person name="Pitluck S."/>
            <person name="Chertkov O."/>
            <person name="Brettin T."/>
            <person name="Bruce D."/>
            <person name="Han C."/>
            <person name="Tapia R."/>
            <person name="Gilna P."/>
            <person name="Schmutz J."/>
            <person name="Larimer F."/>
            <person name="Land M."/>
            <person name="Hauser L."/>
            <person name="Kyrpides N."/>
            <person name="Kim E."/>
            <person name="Stahl D."/>
            <person name="Richardson P."/>
        </authorList>
    </citation>
    <scope>NUCLEOTIDE SEQUENCE [LARGE SCALE GENOMIC DNA]</scope>
    <source>
        <strain evidence="6">EF01-2</strain>
    </source>
</reference>
<keyword evidence="2" id="KW-0238">DNA-binding</keyword>
<dbReference type="SMART" id="SM00895">
    <property type="entry name" value="FCD"/>
    <property type="match status" value="1"/>
</dbReference>
<dbReference type="InterPro" id="IPR036390">
    <property type="entry name" value="WH_DNA-bd_sf"/>
</dbReference>
<dbReference type="OrthoDB" id="5243844at2"/>